<comment type="caution">
    <text evidence="1">The sequence shown here is derived from an EMBL/GenBank/DDBJ whole genome shotgun (WGS) entry which is preliminary data.</text>
</comment>
<dbReference type="Proteomes" id="UP000037943">
    <property type="component" value="Unassembled WGS sequence"/>
</dbReference>
<dbReference type="EMBL" id="LGLK01000057">
    <property type="protein sequence ID" value="KPC17489.1"/>
    <property type="molecule type" value="Genomic_DNA"/>
</dbReference>
<proteinExistence type="predicted"/>
<protein>
    <submittedName>
        <fullName evidence="1">Uncharacterized protein</fullName>
    </submittedName>
</protein>
<evidence type="ECO:0000313" key="1">
    <source>
        <dbReference type="EMBL" id="KPC17489.1"/>
    </source>
</evidence>
<dbReference type="GeneID" id="39474451"/>
<evidence type="ECO:0000313" key="2">
    <source>
        <dbReference type="Proteomes" id="UP000037943"/>
    </source>
</evidence>
<gene>
    <name evidence="1" type="ORF">AC499_0691</name>
</gene>
<sequence length="78" mass="9038">MKYKPKSIWRMIADGLASIGRGLSTFTLWPDTDYEKYVRDCSKKHLSEVPGFAEYQRILDDYKRSALATGQRPKKPAR</sequence>
<accession>A0ABR5KSW6</accession>
<reference evidence="1 2" key="2">
    <citation type="submission" date="2015-10" db="EMBL/GenBank/DDBJ databases">
        <title>Comparative genomics and high-throughput reverse genetic screens identify a new phytobacterial MAMP and an Arabidopsis receptor required for immune elicitation.</title>
        <authorList>
            <person name="Mott G.A."/>
            <person name="Thakur S."/>
            <person name="Wang P.W."/>
            <person name="Desveaux D."/>
            <person name="Guttman D.S."/>
        </authorList>
    </citation>
    <scope>NUCLEOTIDE SEQUENCE [LARGE SCALE GENOMIC DNA]</scope>
    <source>
        <strain evidence="1 2">107</strain>
    </source>
</reference>
<name>A0ABR5KSW6_PSEAV</name>
<keyword evidence="2" id="KW-1185">Reference proteome</keyword>
<organism evidence="1 2">
    <name type="scientific">Pseudomonas amygdali pv. lachrymans</name>
    <name type="common">Pseudomonas syringae pv. lachrymans</name>
    <dbReference type="NCBI Taxonomy" id="53707"/>
    <lineage>
        <taxon>Bacteria</taxon>
        <taxon>Pseudomonadati</taxon>
        <taxon>Pseudomonadota</taxon>
        <taxon>Gammaproteobacteria</taxon>
        <taxon>Pseudomonadales</taxon>
        <taxon>Pseudomonadaceae</taxon>
        <taxon>Pseudomonas</taxon>
        <taxon>Pseudomonas amygdali</taxon>
    </lineage>
</organism>
<dbReference type="RefSeq" id="WP_005742833.1">
    <property type="nucleotide sequence ID" value="NZ_LGLK01000057.1"/>
</dbReference>
<reference evidence="1 2" key="1">
    <citation type="submission" date="2015-07" db="EMBL/GenBank/DDBJ databases">
        <authorList>
            <person name="O'Brien H.E."/>
            <person name="Thakur S."/>
            <person name="Gong Y."/>
            <person name="Wang P.W."/>
            <person name="Guttman D.S."/>
        </authorList>
    </citation>
    <scope>NUCLEOTIDE SEQUENCE [LARGE SCALE GENOMIC DNA]</scope>
    <source>
        <strain evidence="1 2">107</strain>
    </source>
</reference>